<dbReference type="OrthoDB" id="9759749at2"/>
<comment type="caution">
    <text evidence="2">The sequence shown here is derived from an EMBL/GenBank/DDBJ whole genome shotgun (WGS) entry which is preliminary data.</text>
</comment>
<dbReference type="InterPro" id="IPR024078">
    <property type="entry name" value="LmbE-like_dom_sf"/>
</dbReference>
<dbReference type="InterPro" id="IPR003737">
    <property type="entry name" value="GlcNAc_PI_deacetylase-related"/>
</dbReference>
<dbReference type="Gene3D" id="3.40.50.10320">
    <property type="entry name" value="LmbE-like"/>
    <property type="match status" value="1"/>
</dbReference>
<accession>A0A2S7T204</accession>
<gene>
    <name evidence="2" type="ORF">CJD36_003520</name>
</gene>
<name>A0A2S7T204_9BACT</name>
<feature type="chain" id="PRO_5015733487" evidence="1">
    <location>
        <begin position="22"/>
        <end position="826"/>
    </location>
</feature>
<evidence type="ECO:0000313" key="3">
    <source>
        <dbReference type="Proteomes" id="UP000239872"/>
    </source>
</evidence>
<reference evidence="2 3" key="1">
    <citation type="submission" date="2018-01" db="EMBL/GenBank/DDBJ databases">
        <title>A novel member of the phylum Bacteroidetes isolated from glacier ice.</title>
        <authorList>
            <person name="Liu Q."/>
            <person name="Xin Y.-H."/>
        </authorList>
    </citation>
    <scope>NUCLEOTIDE SEQUENCE [LARGE SCALE GENOMIC DNA]</scope>
    <source>
        <strain evidence="2 3">RB1R16</strain>
    </source>
</reference>
<dbReference type="InterPro" id="IPR029062">
    <property type="entry name" value="Class_I_gatase-like"/>
</dbReference>
<dbReference type="SUPFAM" id="SSF102588">
    <property type="entry name" value="LmbE-like"/>
    <property type="match status" value="1"/>
</dbReference>
<dbReference type="Pfam" id="PF02585">
    <property type="entry name" value="PIG-L"/>
    <property type="match status" value="1"/>
</dbReference>
<dbReference type="EMBL" id="PPSL01000001">
    <property type="protein sequence ID" value="PQJ12825.1"/>
    <property type="molecule type" value="Genomic_DNA"/>
</dbReference>
<evidence type="ECO:0000256" key="1">
    <source>
        <dbReference type="SAM" id="SignalP"/>
    </source>
</evidence>
<dbReference type="AlphaFoldDB" id="A0A2S7T204"/>
<sequence>MLKRLSILTCLAAGVAVTGNAQQVRPASSDKIYHEIAQMRHLVNVLYVAAHPDDENTRLLAWLVNDKNIRTAYLSLTRGDGGQNILGSEQGEALGLIRTHELMEARKLDGAEQFFSRAIDFGFSKSYQETFKHWDEKILTGDAVWVMRKFRPDVVICRFPPDTLAGHGQHAASAIIAENAFKASGDGSKYADQLMYCKPWQPKRIFWNTYKFGDRNTTSESQLKITVGDYSSTLGMSTGELAGASRSVHKSQGAGTPSVPGVQTEYFKLVDGEPVTESLFDGIDITWGRVGRKDIGDDLKVILKAFNFRHPDASIPALLTLRKKICTVKDAYWRMEKLAELDKVILDCTGFMAELYTKQPQAVTGTTVPFTMQVIARSATPVTLQNITWVGEEKTVIEKNINNDSLIKYEHNITIPESTPLTEPYWLSETPKNPGAFSIPSNGVLGQPETPNKLNAVLSLMIGDETFKVNVPLSFKKLDPVKGDVVEQSRIVPKVDLSFVSNLIIANADGSVDAIVKLHAEKELKNGTLYISNSNSVLVSFQHVNIAANTDTMISVHIKAASIPSSVDKEFYIYAMAREEDGINGYIRSQHLIQYNHIPTLQYFTTPYAKVLHRDWKVTAKRIGYIEGAGDLVVSVLREAGLQVDILKDADLKDANSLRKYDAIVTGIRAVNVEKKIGNWLPVLFKYAENGGTLIMQYNTLQDMATTKIGPYPLTLSTLRVTEEDAKITFTDPKAKLLNYPNTITDADFAGWVQERGLYFPVKWDEKYSTLFSMNDANEKPLAGGTLYTKLGKGNYIYTPLSFSRQLPAGNKGAIRLFMNMLSASK</sequence>
<feature type="signal peptide" evidence="1">
    <location>
        <begin position="1"/>
        <end position="21"/>
    </location>
</feature>
<organism evidence="2 3">
    <name type="scientific">Flavipsychrobacter stenotrophus</name>
    <dbReference type="NCBI Taxonomy" id="2077091"/>
    <lineage>
        <taxon>Bacteria</taxon>
        <taxon>Pseudomonadati</taxon>
        <taxon>Bacteroidota</taxon>
        <taxon>Chitinophagia</taxon>
        <taxon>Chitinophagales</taxon>
        <taxon>Chitinophagaceae</taxon>
        <taxon>Flavipsychrobacter</taxon>
    </lineage>
</organism>
<keyword evidence="3" id="KW-1185">Reference proteome</keyword>
<proteinExistence type="predicted"/>
<dbReference type="RefSeq" id="WP_105037709.1">
    <property type="nucleotide sequence ID" value="NZ_PPSL01000001.1"/>
</dbReference>
<dbReference type="SUPFAM" id="SSF52317">
    <property type="entry name" value="Class I glutamine amidotransferase-like"/>
    <property type="match status" value="1"/>
</dbReference>
<protein>
    <submittedName>
        <fullName evidence="2">PIG-L family deacetylase</fullName>
    </submittedName>
</protein>
<evidence type="ECO:0000313" key="2">
    <source>
        <dbReference type="EMBL" id="PQJ12825.1"/>
    </source>
</evidence>
<dbReference type="Proteomes" id="UP000239872">
    <property type="component" value="Unassembled WGS sequence"/>
</dbReference>
<dbReference type="CDD" id="cd03143">
    <property type="entry name" value="A4_beta-galactosidase_middle_domain"/>
    <property type="match status" value="1"/>
</dbReference>
<keyword evidence="1" id="KW-0732">Signal</keyword>